<accession>A0ABQ5VV49</accession>
<dbReference type="InterPro" id="IPR003695">
    <property type="entry name" value="Ppx_GppA_N"/>
</dbReference>
<dbReference type="Gene3D" id="3.30.420.150">
    <property type="entry name" value="Exopolyphosphatase. Domain 2"/>
    <property type="match status" value="1"/>
</dbReference>
<dbReference type="EMBL" id="BSNN01000002">
    <property type="protein sequence ID" value="GLQ34963.1"/>
    <property type="molecule type" value="Genomic_DNA"/>
</dbReference>
<evidence type="ECO:0000259" key="2">
    <source>
        <dbReference type="Pfam" id="PF21697"/>
    </source>
</evidence>
<keyword evidence="4" id="KW-1185">Reference proteome</keyword>
<dbReference type="Gene3D" id="1.10.3210.10">
    <property type="entry name" value="Hypothetical protein af1432"/>
    <property type="match status" value="1"/>
</dbReference>
<dbReference type="Pfam" id="PF21697">
    <property type="entry name" value="Ppx_C"/>
    <property type="match status" value="1"/>
</dbReference>
<sequence length="501" mass="54842">MTDSAAQLDRMGVIDVGSNSVRFVVFDGANRAPAYFYNEKVMCGLGLELAQTGILHPEGRARALLALKRFVAIAKPMNLTHMRAVATEAVRRATDGADFCAEVLRETGIVLEVISGEEEAELSAQGIFLSTPNATGMVCDIGGSSMELASFQQGEITRSRSSRLGPLAVLGLHLDSDQQARHIATQLDTLVAGFDTTPQLLYLVGGSWRAMANIHMRRNAYPLRVLQDYQVTPADLLPTLVHIIGLDLEALRAYGVASDRRLSLLPMAAQTLIALLEKIQPAQLSISSYGLREGILYNSMSQNIRALDPLIEAARATERAQARFHGFGDRLFTWLRPLFQDHGQERLRLIHAACLMHDVNWRSHPDYRANISFDAATLANLGGIDHAGRVFLAWALMKRYKVRDSASLDRALLNLISAEDLKIAQMVGRAMRLGAMMSGADAYHMGAFHVTDDTITLCLPPDSRPIIGEVVQKRLNGLAKTLRKEANISYTSSVAPPSSID</sequence>
<proteinExistence type="predicted"/>
<gene>
    <name evidence="3" type="ORF">GCM10007939_12460</name>
</gene>
<organism evidence="3 4">
    <name type="scientific">Amylibacter marinus</name>
    <dbReference type="NCBI Taxonomy" id="1475483"/>
    <lineage>
        <taxon>Bacteria</taxon>
        <taxon>Pseudomonadati</taxon>
        <taxon>Pseudomonadota</taxon>
        <taxon>Alphaproteobacteria</taxon>
        <taxon>Rhodobacterales</taxon>
        <taxon>Paracoccaceae</taxon>
        <taxon>Amylibacter</taxon>
    </lineage>
</organism>
<dbReference type="Proteomes" id="UP001156694">
    <property type="component" value="Unassembled WGS sequence"/>
</dbReference>
<comment type="caution">
    <text evidence="3">The sequence shown here is derived from an EMBL/GenBank/DDBJ whole genome shotgun (WGS) entry which is preliminary data.</text>
</comment>
<dbReference type="Pfam" id="PF02541">
    <property type="entry name" value="Ppx-GppA"/>
    <property type="match status" value="1"/>
</dbReference>
<dbReference type="SUPFAM" id="SSF109604">
    <property type="entry name" value="HD-domain/PDEase-like"/>
    <property type="match status" value="1"/>
</dbReference>
<evidence type="ECO:0000259" key="1">
    <source>
        <dbReference type="Pfam" id="PF02541"/>
    </source>
</evidence>
<evidence type="ECO:0000313" key="4">
    <source>
        <dbReference type="Proteomes" id="UP001156694"/>
    </source>
</evidence>
<dbReference type="CDD" id="cd24052">
    <property type="entry name" value="ASKHA_NBD_HpPPX-GppA-like"/>
    <property type="match status" value="1"/>
</dbReference>
<dbReference type="RefSeq" id="WP_284377052.1">
    <property type="nucleotide sequence ID" value="NZ_BSNN01000002.1"/>
</dbReference>
<dbReference type="InterPro" id="IPR043129">
    <property type="entry name" value="ATPase_NBD"/>
</dbReference>
<dbReference type="InterPro" id="IPR050273">
    <property type="entry name" value="GppA/Ppx_hydrolase"/>
</dbReference>
<evidence type="ECO:0000313" key="3">
    <source>
        <dbReference type="EMBL" id="GLQ34963.1"/>
    </source>
</evidence>
<feature type="domain" description="Ppx/GppA phosphatase N-terminal" evidence="1">
    <location>
        <begin position="32"/>
        <end position="301"/>
    </location>
</feature>
<feature type="domain" description="Exopolyphosphatase C-terminal" evidence="2">
    <location>
        <begin position="342"/>
        <end position="483"/>
    </location>
</feature>
<dbReference type="InterPro" id="IPR048951">
    <property type="entry name" value="Ppx_C"/>
</dbReference>
<reference evidence="4" key="1">
    <citation type="journal article" date="2019" name="Int. J. Syst. Evol. Microbiol.">
        <title>The Global Catalogue of Microorganisms (GCM) 10K type strain sequencing project: providing services to taxonomists for standard genome sequencing and annotation.</title>
        <authorList>
            <consortium name="The Broad Institute Genomics Platform"/>
            <consortium name="The Broad Institute Genome Sequencing Center for Infectious Disease"/>
            <person name="Wu L."/>
            <person name="Ma J."/>
        </authorList>
    </citation>
    <scope>NUCLEOTIDE SEQUENCE [LARGE SCALE GENOMIC DNA]</scope>
    <source>
        <strain evidence="4">NBRC 110140</strain>
    </source>
</reference>
<name>A0ABQ5VV49_9RHOB</name>
<dbReference type="SUPFAM" id="SSF53067">
    <property type="entry name" value="Actin-like ATPase domain"/>
    <property type="match status" value="2"/>
</dbReference>
<protein>
    <submittedName>
        <fullName evidence="3">Exopolyphosphatase</fullName>
    </submittedName>
</protein>
<dbReference type="PANTHER" id="PTHR30005:SF0">
    <property type="entry name" value="RETROGRADE REGULATION PROTEIN 2"/>
    <property type="match status" value="1"/>
</dbReference>
<dbReference type="PANTHER" id="PTHR30005">
    <property type="entry name" value="EXOPOLYPHOSPHATASE"/>
    <property type="match status" value="1"/>
</dbReference>
<dbReference type="Gene3D" id="3.30.420.40">
    <property type="match status" value="1"/>
</dbReference>